<evidence type="ECO:0000313" key="2">
    <source>
        <dbReference type="EMBL" id="CAB4368277.1"/>
    </source>
</evidence>
<organism evidence="2">
    <name type="scientific">freshwater metagenome</name>
    <dbReference type="NCBI Taxonomy" id="449393"/>
    <lineage>
        <taxon>unclassified sequences</taxon>
        <taxon>metagenomes</taxon>
        <taxon>ecological metagenomes</taxon>
    </lineage>
</organism>
<dbReference type="EMBL" id="CAETWZ010000117">
    <property type="protein sequence ID" value="CAB4368277.1"/>
    <property type="molecule type" value="Genomic_DNA"/>
</dbReference>
<proteinExistence type="predicted"/>
<protein>
    <submittedName>
        <fullName evidence="2">Unannotated protein</fullName>
    </submittedName>
</protein>
<reference evidence="2" key="1">
    <citation type="submission" date="2020-05" db="EMBL/GenBank/DDBJ databases">
        <authorList>
            <person name="Chiriac C."/>
            <person name="Salcher M."/>
            <person name="Ghai R."/>
            <person name="Kavagutti S V."/>
        </authorList>
    </citation>
    <scope>NUCLEOTIDE SEQUENCE</scope>
</reference>
<dbReference type="AlphaFoldDB" id="A0A6J6AHC6"/>
<feature type="region of interest" description="Disordered" evidence="1">
    <location>
        <begin position="1"/>
        <end position="20"/>
    </location>
</feature>
<gene>
    <name evidence="2" type="ORF">UFOPK4179_01075</name>
</gene>
<sequence>MMRERVMTERPPTCDGGKQANHWSFSETLSLAEVARALASTAAMVSTAAFCVPVVPLVATTTASPASTRRPETVSSPPRVAMIVG</sequence>
<accession>A0A6J6AHC6</accession>
<name>A0A6J6AHC6_9ZZZZ</name>
<feature type="region of interest" description="Disordered" evidence="1">
    <location>
        <begin position="63"/>
        <end position="85"/>
    </location>
</feature>
<evidence type="ECO:0000256" key="1">
    <source>
        <dbReference type="SAM" id="MobiDB-lite"/>
    </source>
</evidence>